<dbReference type="EMBL" id="JPMI01000220">
    <property type="protein sequence ID" value="KFA90149.1"/>
    <property type="molecule type" value="Genomic_DNA"/>
</dbReference>
<dbReference type="InterPro" id="IPR006158">
    <property type="entry name" value="Cobalamin-bd"/>
</dbReference>
<feature type="compositionally biased region" description="Low complexity" evidence="6">
    <location>
        <begin position="242"/>
        <end position="259"/>
    </location>
</feature>
<evidence type="ECO:0000256" key="5">
    <source>
        <dbReference type="ARBA" id="ARBA00023014"/>
    </source>
</evidence>
<feature type="region of interest" description="Disordered" evidence="6">
    <location>
        <begin position="212"/>
        <end position="287"/>
    </location>
</feature>
<dbReference type="InterPro" id="IPR051198">
    <property type="entry name" value="BchE-like"/>
</dbReference>
<dbReference type="GO" id="GO:0046872">
    <property type="term" value="F:metal ion binding"/>
    <property type="evidence" value="ECO:0007669"/>
    <property type="project" value="UniProtKB-KW"/>
</dbReference>
<dbReference type="PROSITE" id="PS51332">
    <property type="entry name" value="B12_BINDING"/>
    <property type="match status" value="1"/>
</dbReference>
<protein>
    <recommendedName>
        <fullName evidence="7">B12-binding domain-containing protein</fullName>
    </recommendedName>
</protein>
<reference evidence="8 9" key="1">
    <citation type="submission" date="2014-07" db="EMBL/GenBank/DDBJ databases">
        <title>Draft Genome Sequence of Gephyronic Acid Producer, Cystobacter violaceus Strain Cb vi76.</title>
        <authorList>
            <person name="Stevens D.C."/>
            <person name="Young J."/>
            <person name="Carmichael R."/>
            <person name="Tan J."/>
            <person name="Taylor R.E."/>
        </authorList>
    </citation>
    <scope>NUCLEOTIDE SEQUENCE [LARGE SCALE GENOMIC DNA]</scope>
    <source>
        <strain evidence="8 9">Cb vi76</strain>
    </source>
</reference>
<dbReference type="AlphaFoldDB" id="A0A084SNW4"/>
<evidence type="ECO:0000256" key="1">
    <source>
        <dbReference type="ARBA" id="ARBA00001966"/>
    </source>
</evidence>
<dbReference type="GO" id="GO:0031419">
    <property type="term" value="F:cobalamin binding"/>
    <property type="evidence" value="ECO:0007669"/>
    <property type="project" value="InterPro"/>
</dbReference>
<evidence type="ECO:0000256" key="3">
    <source>
        <dbReference type="ARBA" id="ARBA00022723"/>
    </source>
</evidence>
<gene>
    <name evidence="8" type="ORF">Q664_29685</name>
</gene>
<comment type="caution">
    <text evidence="8">The sequence shown here is derived from an EMBL/GenBank/DDBJ whole genome shotgun (WGS) entry which is preliminary data.</text>
</comment>
<dbReference type="GO" id="GO:0051536">
    <property type="term" value="F:iron-sulfur cluster binding"/>
    <property type="evidence" value="ECO:0007669"/>
    <property type="project" value="UniProtKB-KW"/>
</dbReference>
<dbReference type="GO" id="GO:0005829">
    <property type="term" value="C:cytosol"/>
    <property type="evidence" value="ECO:0007669"/>
    <property type="project" value="TreeGrafter"/>
</dbReference>
<comment type="cofactor">
    <cofactor evidence="1">
        <name>[4Fe-4S] cluster</name>
        <dbReference type="ChEBI" id="CHEBI:49883"/>
    </cofactor>
</comment>
<keyword evidence="4" id="KW-0408">Iron</keyword>
<evidence type="ECO:0000313" key="8">
    <source>
        <dbReference type="EMBL" id="KFA90149.1"/>
    </source>
</evidence>
<keyword evidence="3" id="KW-0479">Metal-binding</keyword>
<keyword evidence="2" id="KW-0949">S-adenosyl-L-methionine</keyword>
<dbReference type="PANTHER" id="PTHR43409:SF7">
    <property type="entry name" value="BLL1977 PROTEIN"/>
    <property type="match status" value="1"/>
</dbReference>
<accession>A0A084SNW4</accession>
<evidence type="ECO:0000313" key="9">
    <source>
        <dbReference type="Proteomes" id="UP000028547"/>
    </source>
</evidence>
<keyword evidence="5" id="KW-0411">Iron-sulfur</keyword>
<sequence length="287" mass="30828">MPKVLYVSMPFAAPSWGSLGLGTLKAIGQQAGIASDIQYLNIPFAVAIGEAHYNALREKVEAELCFTTALRPEVDARELWRQCVGRGGEGSDGTSEALKEAEQGFLRIATEHVPRFLDSAMARIPWDDYDIVGFTTGYHQLTASLALAERIRGRFPEMIILFGGAGCDGVMGPALLRHFDVIDVVVSGEADSLIVPLVQALRKRSPVDRLPRVHARASSRVAVSSSPQRSAMTGGPPPWPWMSCRCPTTRTSSRSMRTPASRRKHGSPSSPRAAAGGDRSTCAPSAG</sequence>
<proteinExistence type="predicted"/>
<evidence type="ECO:0000259" key="7">
    <source>
        <dbReference type="PROSITE" id="PS51332"/>
    </source>
</evidence>
<feature type="domain" description="B12-binding" evidence="7">
    <location>
        <begin position="1"/>
        <end position="208"/>
    </location>
</feature>
<feature type="compositionally biased region" description="Low complexity" evidence="6">
    <location>
        <begin position="218"/>
        <end position="231"/>
    </location>
</feature>
<evidence type="ECO:0000256" key="2">
    <source>
        <dbReference type="ARBA" id="ARBA00022691"/>
    </source>
</evidence>
<name>A0A084SNW4_9BACT</name>
<dbReference type="PANTHER" id="PTHR43409">
    <property type="entry name" value="ANAEROBIC MAGNESIUM-PROTOPORPHYRIN IX MONOMETHYL ESTER CYCLASE-RELATED"/>
    <property type="match status" value="1"/>
</dbReference>
<evidence type="ECO:0000256" key="6">
    <source>
        <dbReference type="SAM" id="MobiDB-lite"/>
    </source>
</evidence>
<evidence type="ECO:0000256" key="4">
    <source>
        <dbReference type="ARBA" id="ARBA00023004"/>
    </source>
</evidence>
<organism evidence="8 9">
    <name type="scientific">Archangium violaceum Cb vi76</name>
    <dbReference type="NCBI Taxonomy" id="1406225"/>
    <lineage>
        <taxon>Bacteria</taxon>
        <taxon>Pseudomonadati</taxon>
        <taxon>Myxococcota</taxon>
        <taxon>Myxococcia</taxon>
        <taxon>Myxococcales</taxon>
        <taxon>Cystobacterineae</taxon>
        <taxon>Archangiaceae</taxon>
        <taxon>Archangium</taxon>
    </lineage>
</organism>
<dbReference type="Gene3D" id="3.40.50.280">
    <property type="entry name" value="Cobalamin-binding domain"/>
    <property type="match status" value="1"/>
</dbReference>
<dbReference type="Proteomes" id="UP000028547">
    <property type="component" value="Unassembled WGS sequence"/>
</dbReference>